<dbReference type="OrthoDB" id="6257037at2759"/>
<name>A0A3P7P5P4_DIBLA</name>
<proteinExistence type="predicted"/>
<reference evidence="1 2" key="1">
    <citation type="submission" date="2018-11" db="EMBL/GenBank/DDBJ databases">
        <authorList>
            <consortium name="Pathogen Informatics"/>
        </authorList>
    </citation>
    <scope>NUCLEOTIDE SEQUENCE [LARGE SCALE GENOMIC DNA]</scope>
</reference>
<evidence type="ECO:0000313" key="1">
    <source>
        <dbReference type="EMBL" id="VDN45683.1"/>
    </source>
</evidence>
<feature type="non-terminal residue" evidence="1">
    <location>
        <position position="78"/>
    </location>
</feature>
<protein>
    <recommendedName>
        <fullName evidence="3">Myb-like domain-containing protein</fullName>
    </recommendedName>
</protein>
<dbReference type="InterPro" id="IPR001005">
    <property type="entry name" value="SANT/Myb"/>
</dbReference>
<dbReference type="EMBL" id="UYRU01118291">
    <property type="protein sequence ID" value="VDN45683.1"/>
    <property type="molecule type" value="Genomic_DNA"/>
</dbReference>
<gene>
    <name evidence="1" type="ORF">DILT_LOCUS19675</name>
</gene>
<sequence length="78" mass="8897">MTTTGTPWSLAEDRRLLEYCRGAGSYSRVNLVLLASVWPERTLPEIVNRFKYLMRIALGEEDSQTHMLDSSTETEESS</sequence>
<accession>A0A3P7P5P4</accession>
<dbReference type="CDD" id="cd00167">
    <property type="entry name" value="SANT"/>
    <property type="match status" value="1"/>
</dbReference>
<dbReference type="InterPro" id="IPR009057">
    <property type="entry name" value="Homeodomain-like_sf"/>
</dbReference>
<evidence type="ECO:0000313" key="2">
    <source>
        <dbReference type="Proteomes" id="UP000281553"/>
    </source>
</evidence>
<dbReference type="Proteomes" id="UP000281553">
    <property type="component" value="Unassembled WGS sequence"/>
</dbReference>
<dbReference type="AlphaFoldDB" id="A0A3P7P5P4"/>
<dbReference type="SUPFAM" id="SSF46689">
    <property type="entry name" value="Homeodomain-like"/>
    <property type="match status" value="1"/>
</dbReference>
<keyword evidence="2" id="KW-1185">Reference proteome</keyword>
<organism evidence="1 2">
    <name type="scientific">Dibothriocephalus latus</name>
    <name type="common">Fish tapeworm</name>
    <name type="synonym">Diphyllobothrium latum</name>
    <dbReference type="NCBI Taxonomy" id="60516"/>
    <lineage>
        <taxon>Eukaryota</taxon>
        <taxon>Metazoa</taxon>
        <taxon>Spiralia</taxon>
        <taxon>Lophotrochozoa</taxon>
        <taxon>Platyhelminthes</taxon>
        <taxon>Cestoda</taxon>
        <taxon>Eucestoda</taxon>
        <taxon>Diphyllobothriidea</taxon>
        <taxon>Diphyllobothriidae</taxon>
        <taxon>Dibothriocephalus</taxon>
    </lineage>
</organism>
<evidence type="ECO:0008006" key="3">
    <source>
        <dbReference type="Google" id="ProtNLM"/>
    </source>
</evidence>